<dbReference type="Gene3D" id="1.10.3360.10">
    <property type="entry name" value="VPA0735-like domain"/>
    <property type="match status" value="1"/>
</dbReference>
<feature type="domain" description="DUF1214" evidence="1">
    <location>
        <begin position="338"/>
        <end position="444"/>
    </location>
</feature>
<keyword evidence="4" id="KW-1185">Reference proteome</keyword>
<dbReference type="Pfam" id="PF06742">
    <property type="entry name" value="DUF1214"/>
    <property type="match status" value="1"/>
</dbReference>
<accession>A0A6N1X1P5</accession>
<dbReference type="InterPro" id="IPR037049">
    <property type="entry name" value="DUF1214_C_sf"/>
</dbReference>
<dbReference type="Gene3D" id="2.60.40.1610">
    <property type="entry name" value="Domain of unknown function DUF1254"/>
    <property type="match status" value="1"/>
</dbReference>
<evidence type="ECO:0000313" key="4">
    <source>
        <dbReference type="Proteomes" id="UP000509579"/>
    </source>
</evidence>
<dbReference type="EMBL" id="CP054840">
    <property type="protein sequence ID" value="QKV51680.1"/>
    <property type="molecule type" value="Genomic_DNA"/>
</dbReference>
<evidence type="ECO:0000313" key="3">
    <source>
        <dbReference type="EMBL" id="QKV51680.1"/>
    </source>
</evidence>
<dbReference type="PANTHER" id="PTHR36509">
    <property type="entry name" value="BLL3101 PROTEIN"/>
    <property type="match status" value="1"/>
</dbReference>
<dbReference type="AlphaFoldDB" id="A0A6N1X1P5"/>
<dbReference type="RefSeq" id="WP_175502611.1">
    <property type="nucleotide sequence ID" value="NZ_CP054840.1"/>
</dbReference>
<feature type="domain" description="DUF1254" evidence="2">
    <location>
        <begin position="72"/>
        <end position="183"/>
    </location>
</feature>
<dbReference type="Gene3D" id="2.60.120.600">
    <property type="entry name" value="Domain of unknown function DUF1214, C-terminal domain"/>
    <property type="match status" value="1"/>
</dbReference>
<dbReference type="SUPFAM" id="SSF160935">
    <property type="entry name" value="VPA0735-like"/>
    <property type="match status" value="1"/>
</dbReference>
<dbReference type="InterPro" id="IPR037050">
    <property type="entry name" value="DUF1254_sf"/>
</dbReference>
<gene>
    <name evidence="3" type="ORF">HUK68_01530</name>
</gene>
<evidence type="ECO:0000259" key="1">
    <source>
        <dbReference type="Pfam" id="PF06742"/>
    </source>
</evidence>
<dbReference type="KEGG" id="aant:HUK68_01530"/>
<dbReference type="Pfam" id="PF06863">
    <property type="entry name" value="DUF1254"/>
    <property type="match status" value="1"/>
</dbReference>
<sequence length="461" mass="51056">MNAPDPRPPRGFPAAADARHAYDEADLARALNVYKFFYPTVSGAAIIKGNEAVGLVANRVFGIMDSNPAQIGFTLNSDTPYGPALLDLSIGPLVIELPPGPLIVCSIDVNQRWVADMGLPGPDAGKGGKHLLVPPAFEGTLPAAGYHLHWASSNRQIVGIRSLPVQGNVPEAKQRLHTVKVYPLNPKTPWSEPIWLDITDQEQDATPIRYEDRFQYWEVLKETLDAEPPFAGYHAAYGELAMLGIEKGKPFTPDARLKALLERAAQQGIAQMRAQSFADRRPERMVWPDRQWEWAALRFEDGDFNTAYYVDTSAREKWFYQAIGASPAMFRRDPQAGSLYWLGLRDRSGAYLEGGKHYQLTVPLPVPGKLFWSVTVYDAATRSQIRTPQGKAALRSLQELSQLGDAQSVDLFFGPSEPAGQTGRWIQTTPGNGWFVYFRIYGPQAPAFDGSWKPGDFEPLG</sequence>
<protein>
    <submittedName>
        <fullName evidence="3">DUF1254 domain-containing protein</fullName>
    </submittedName>
</protein>
<name>A0A6N1X1P5_9BURK</name>
<dbReference type="PANTHER" id="PTHR36509:SF3">
    <property type="entry name" value="SIGNAL PEPTIDE PROTEIN"/>
    <property type="match status" value="1"/>
</dbReference>
<dbReference type="InterPro" id="IPR010621">
    <property type="entry name" value="DUF1214"/>
</dbReference>
<dbReference type="InterPro" id="IPR010679">
    <property type="entry name" value="DUF1254"/>
</dbReference>
<organism evidence="3 4">
    <name type="scientific">Comamonas antarctica</name>
    <dbReference type="NCBI Taxonomy" id="2743470"/>
    <lineage>
        <taxon>Bacteria</taxon>
        <taxon>Pseudomonadati</taxon>
        <taxon>Pseudomonadota</taxon>
        <taxon>Betaproteobacteria</taxon>
        <taxon>Burkholderiales</taxon>
        <taxon>Comamonadaceae</taxon>
        <taxon>Comamonas</taxon>
    </lineage>
</organism>
<evidence type="ECO:0000259" key="2">
    <source>
        <dbReference type="Pfam" id="PF06863"/>
    </source>
</evidence>
<proteinExistence type="predicted"/>
<dbReference type="Proteomes" id="UP000509579">
    <property type="component" value="Chromosome"/>
</dbReference>
<reference evidence="3 4" key="1">
    <citation type="submission" date="2020-06" db="EMBL/GenBank/DDBJ databases">
        <title>Acidovorax antarctica sp. nov., isolated from Corinth ice sheet soil, Antarctic Fields Peninsula.</title>
        <authorList>
            <person name="Xu Q."/>
            <person name="Peng F."/>
        </authorList>
    </citation>
    <scope>NUCLEOTIDE SEQUENCE [LARGE SCALE GENOMIC DNA]</scope>
    <source>
        <strain evidence="3 4">16-35-5</strain>
    </source>
</reference>